<proteinExistence type="inferred from homology"/>
<dbReference type="GO" id="GO:0004364">
    <property type="term" value="F:glutathione transferase activity"/>
    <property type="evidence" value="ECO:0007669"/>
    <property type="project" value="UniProtKB-UniRule"/>
</dbReference>
<dbReference type="Pfam" id="PF02798">
    <property type="entry name" value="GST_N"/>
    <property type="match status" value="1"/>
</dbReference>
<dbReference type="SFLD" id="SFLDG01152">
    <property type="entry name" value="Main.3:_Omega-_and_Tau-like"/>
    <property type="match status" value="1"/>
</dbReference>
<evidence type="ECO:0000256" key="2">
    <source>
        <dbReference type="ARBA" id="ARBA00025743"/>
    </source>
</evidence>
<evidence type="ECO:0000256" key="4">
    <source>
        <dbReference type="RuleBase" id="RU369102"/>
    </source>
</evidence>
<dbReference type="SFLD" id="SFLDS00019">
    <property type="entry name" value="Glutathione_Transferase_(cytos"/>
    <property type="match status" value="1"/>
</dbReference>
<comment type="function">
    <text evidence="4">Is involved in the conjugation of reduced glutathione to a wide number of exogenous and endogenous hydrophobic electrophiles.</text>
</comment>
<keyword evidence="4" id="KW-0963">Cytoplasm</keyword>
<evidence type="ECO:0000313" key="7">
    <source>
        <dbReference type="Proteomes" id="UP000228380"/>
    </source>
</evidence>
<dbReference type="KEGG" id="pda:103697453"/>
<dbReference type="PROSITE" id="PS50404">
    <property type="entry name" value="GST_NTER"/>
    <property type="match status" value="1"/>
</dbReference>
<name>A0A8B7BID3_PHODC</name>
<dbReference type="CDD" id="cd03058">
    <property type="entry name" value="GST_N_Tau"/>
    <property type="match status" value="1"/>
</dbReference>
<dbReference type="SUPFAM" id="SSF47616">
    <property type="entry name" value="GST C-terminal domain-like"/>
    <property type="match status" value="1"/>
</dbReference>
<dbReference type="GO" id="GO:0009407">
    <property type="term" value="P:toxin catabolic process"/>
    <property type="evidence" value="ECO:0007669"/>
    <property type="project" value="UniProtKB-ARBA"/>
</dbReference>
<dbReference type="GeneID" id="103697453"/>
<comment type="subcellular location">
    <subcellularLocation>
        <location evidence="4">Cytoplasm</location>
        <location evidence="4">Cytosol</location>
    </subcellularLocation>
</comment>
<dbReference type="InterPro" id="IPR004045">
    <property type="entry name" value="Glutathione_S-Trfase_N"/>
</dbReference>
<dbReference type="PROSITE" id="PS50405">
    <property type="entry name" value="GST_CTER"/>
    <property type="match status" value="1"/>
</dbReference>
<dbReference type="InterPro" id="IPR045073">
    <property type="entry name" value="Omega/Tau-like"/>
</dbReference>
<dbReference type="InterPro" id="IPR036249">
    <property type="entry name" value="Thioredoxin-like_sf"/>
</dbReference>
<dbReference type="InterPro" id="IPR040079">
    <property type="entry name" value="Glutathione_S-Trfase"/>
</dbReference>
<feature type="domain" description="GST C-terminal" evidence="6">
    <location>
        <begin position="97"/>
        <end position="231"/>
    </location>
</feature>
<dbReference type="SFLD" id="SFLDG00358">
    <property type="entry name" value="Main_(cytGST)"/>
    <property type="match status" value="1"/>
</dbReference>
<evidence type="ECO:0000259" key="5">
    <source>
        <dbReference type="PROSITE" id="PS50404"/>
    </source>
</evidence>
<keyword evidence="7" id="KW-1185">Reference proteome</keyword>
<dbReference type="InterPro" id="IPR045074">
    <property type="entry name" value="GST_C_Tau"/>
</dbReference>
<keyword evidence="1 4" id="KW-0808">Transferase</keyword>
<dbReference type="GO" id="GO:0005829">
    <property type="term" value="C:cytosol"/>
    <property type="evidence" value="ECO:0007669"/>
    <property type="project" value="UniProtKB-SubCell"/>
</dbReference>
<dbReference type="FunFam" id="1.20.1050.10:FF:000016">
    <property type="entry name" value="Glutathione S-transferase U9"/>
    <property type="match status" value="1"/>
</dbReference>
<dbReference type="Gene3D" id="1.20.1050.10">
    <property type="match status" value="1"/>
</dbReference>
<dbReference type="PANTHER" id="PTHR11260:SF773">
    <property type="entry name" value="GLUTATHIONE S-TRANSFERASE U26"/>
    <property type="match status" value="1"/>
</dbReference>
<evidence type="ECO:0000313" key="8">
    <source>
        <dbReference type="RefSeq" id="XP_008777529.1"/>
    </source>
</evidence>
<dbReference type="Proteomes" id="UP000228380">
    <property type="component" value="Chromosome 2"/>
</dbReference>
<feature type="domain" description="GST N-terminal" evidence="5">
    <location>
        <begin position="11"/>
        <end position="90"/>
    </location>
</feature>
<dbReference type="FunFam" id="3.40.30.10:FF:000044">
    <property type="entry name" value="Glutathione S-transferase GSTU6"/>
    <property type="match status" value="1"/>
</dbReference>
<comment type="similarity">
    <text evidence="2">Belongs to the GST superfamily. Tau family.</text>
</comment>
<gene>
    <name evidence="8" type="primary">LOC103697453</name>
</gene>
<reference evidence="7" key="1">
    <citation type="journal article" date="2019" name="Nat. Commun.">
        <title>Genome-wide association mapping of date palm fruit traits.</title>
        <authorList>
            <person name="Hazzouri K.M."/>
            <person name="Gros-Balthazard M."/>
            <person name="Flowers J.M."/>
            <person name="Copetti D."/>
            <person name="Lemansour A."/>
            <person name="Lebrun M."/>
            <person name="Masmoudi K."/>
            <person name="Ferrand S."/>
            <person name="Dhar M.I."/>
            <person name="Fresquez Z.A."/>
            <person name="Rosas U."/>
            <person name="Zhang J."/>
            <person name="Talag J."/>
            <person name="Lee S."/>
            <person name="Kudrna D."/>
            <person name="Powell R.F."/>
            <person name="Leitch I.J."/>
            <person name="Krueger R.R."/>
            <person name="Wing R.A."/>
            <person name="Amiri K.M.A."/>
            <person name="Purugganan M.D."/>
        </authorList>
    </citation>
    <scope>NUCLEOTIDE SEQUENCE [LARGE SCALE GENOMIC DNA]</scope>
    <source>
        <strain evidence="7">cv. Khalas</strain>
    </source>
</reference>
<reference evidence="8" key="2">
    <citation type="submission" date="2025-08" db="UniProtKB">
        <authorList>
            <consortium name="RefSeq"/>
        </authorList>
    </citation>
    <scope>IDENTIFICATION</scope>
    <source>
        <tissue evidence="8">Young leaves</tissue>
    </source>
</reference>
<dbReference type="Pfam" id="PF13410">
    <property type="entry name" value="GST_C_2"/>
    <property type="match status" value="1"/>
</dbReference>
<dbReference type="InterPro" id="IPR010987">
    <property type="entry name" value="Glutathione-S-Trfase_C-like"/>
</dbReference>
<evidence type="ECO:0000256" key="1">
    <source>
        <dbReference type="ARBA" id="ARBA00022679"/>
    </source>
</evidence>
<dbReference type="PANTHER" id="PTHR11260">
    <property type="entry name" value="GLUTATHIONE S-TRANSFERASE, GST, SUPERFAMILY, GST DOMAIN CONTAINING"/>
    <property type="match status" value="1"/>
</dbReference>
<dbReference type="CDD" id="cd03185">
    <property type="entry name" value="GST_C_Tau"/>
    <property type="match status" value="1"/>
</dbReference>
<organism evidence="7 8">
    <name type="scientific">Phoenix dactylifera</name>
    <name type="common">Date palm</name>
    <dbReference type="NCBI Taxonomy" id="42345"/>
    <lineage>
        <taxon>Eukaryota</taxon>
        <taxon>Viridiplantae</taxon>
        <taxon>Streptophyta</taxon>
        <taxon>Embryophyta</taxon>
        <taxon>Tracheophyta</taxon>
        <taxon>Spermatophyta</taxon>
        <taxon>Magnoliopsida</taxon>
        <taxon>Liliopsida</taxon>
        <taxon>Arecaceae</taxon>
        <taxon>Coryphoideae</taxon>
        <taxon>Phoeniceae</taxon>
        <taxon>Phoenix</taxon>
    </lineage>
</organism>
<dbReference type="GO" id="GO:0006749">
    <property type="term" value="P:glutathione metabolic process"/>
    <property type="evidence" value="ECO:0007669"/>
    <property type="project" value="InterPro"/>
</dbReference>
<dbReference type="SUPFAM" id="SSF52833">
    <property type="entry name" value="Thioredoxin-like"/>
    <property type="match status" value="1"/>
</dbReference>
<dbReference type="OrthoDB" id="4951845at2759"/>
<dbReference type="Gene3D" id="3.40.30.10">
    <property type="entry name" value="Glutaredoxin"/>
    <property type="match status" value="1"/>
</dbReference>
<evidence type="ECO:0000256" key="3">
    <source>
        <dbReference type="ARBA" id="ARBA00047960"/>
    </source>
</evidence>
<evidence type="ECO:0000259" key="6">
    <source>
        <dbReference type="PROSITE" id="PS50405"/>
    </source>
</evidence>
<dbReference type="RefSeq" id="XP_008777529.1">
    <property type="nucleotide sequence ID" value="XM_008779307.4"/>
</dbReference>
<comment type="catalytic activity">
    <reaction evidence="3 4">
        <text>RX + glutathione = an S-substituted glutathione + a halide anion + H(+)</text>
        <dbReference type="Rhea" id="RHEA:16437"/>
        <dbReference type="ChEBI" id="CHEBI:15378"/>
        <dbReference type="ChEBI" id="CHEBI:16042"/>
        <dbReference type="ChEBI" id="CHEBI:17792"/>
        <dbReference type="ChEBI" id="CHEBI:57925"/>
        <dbReference type="ChEBI" id="CHEBI:90779"/>
        <dbReference type="EC" id="2.5.1.18"/>
    </reaction>
</comment>
<protein>
    <recommendedName>
        <fullName evidence="4">Glutathione S-transferase</fullName>
        <ecNumber evidence="4">2.5.1.18</ecNumber>
    </recommendedName>
</protein>
<dbReference type="EC" id="2.5.1.18" evidence="4"/>
<sequence length="231" mass="25789">MILERMAEAGEEVKLVGRWGSPFVVRVGIALHLKGVGYESLQEEFGKKSEILLKSNPVYKKIPVLIHNGKPICESMIIVEYVDEVWASAGPSILPADPYERAIARFWAAYVDDKLPSAVRILLGLLEGSKEQAMEQIFTTVQLLEDAFTKCCRGKSFFGGETIGYIDIAFGSWLGWLKAVEKMFGIKFFDGEKLPLLVGWAELFCSNDAVVNIMPQVDTLIGYSKVFEKKN</sequence>
<dbReference type="InterPro" id="IPR036282">
    <property type="entry name" value="Glutathione-S-Trfase_C_sf"/>
</dbReference>
<accession>A0A8B7BID3</accession>
<dbReference type="AlphaFoldDB" id="A0A8B7BID3"/>